<keyword evidence="1" id="KW-1185">Reference proteome</keyword>
<dbReference type="WBParaSite" id="SRDH1_31310.1">
    <property type="protein sequence ID" value="SRDH1_31310.1"/>
    <property type="gene ID" value="SRDH1_31310"/>
</dbReference>
<reference evidence="2" key="2">
    <citation type="submission" date="2023-11" db="UniProtKB">
        <authorList>
            <consortium name="WormBaseParasite"/>
        </authorList>
    </citation>
    <scope>IDENTIFICATION</scope>
</reference>
<organism evidence="1 2">
    <name type="scientific">Schistosoma rodhaini</name>
    <dbReference type="NCBI Taxonomy" id="6188"/>
    <lineage>
        <taxon>Eukaryota</taxon>
        <taxon>Metazoa</taxon>
        <taxon>Spiralia</taxon>
        <taxon>Lophotrochozoa</taxon>
        <taxon>Platyhelminthes</taxon>
        <taxon>Trematoda</taxon>
        <taxon>Digenea</taxon>
        <taxon>Strigeidida</taxon>
        <taxon>Schistosomatoidea</taxon>
        <taxon>Schistosomatidae</taxon>
        <taxon>Schistosoma</taxon>
    </lineage>
</organism>
<dbReference type="Proteomes" id="UP000050792">
    <property type="component" value="Unassembled WGS sequence"/>
</dbReference>
<protein>
    <submittedName>
        <fullName evidence="2">Uncharacterized protein</fullName>
    </submittedName>
</protein>
<accession>A0AA85F1J8</accession>
<sequence length="107" mass="11886">MCFQPSKCKALLQDWQDPDPALLVGSERIGVIDKFVYLDSCISAGGEVSDETNSCKVKARDAYVNLNHLCHLRDVSVAVQGGIYNASERTVLLYAHETWSLLVEDVR</sequence>
<reference evidence="1" key="1">
    <citation type="submission" date="2022-06" db="EMBL/GenBank/DDBJ databases">
        <authorList>
            <person name="Berger JAMES D."/>
            <person name="Berger JAMES D."/>
        </authorList>
    </citation>
    <scope>NUCLEOTIDE SEQUENCE [LARGE SCALE GENOMIC DNA]</scope>
</reference>
<evidence type="ECO:0000313" key="1">
    <source>
        <dbReference type="Proteomes" id="UP000050792"/>
    </source>
</evidence>
<dbReference type="AlphaFoldDB" id="A0AA85F1J8"/>
<evidence type="ECO:0000313" key="2">
    <source>
        <dbReference type="WBParaSite" id="SRDH1_31310.1"/>
    </source>
</evidence>
<name>A0AA85F1J8_9TREM</name>
<proteinExistence type="predicted"/>